<reference evidence="2 3" key="1">
    <citation type="submission" date="2019-02" db="EMBL/GenBank/DDBJ databases">
        <title>Sequencing the genomes of 1000 actinobacteria strains.</title>
        <authorList>
            <person name="Klenk H.-P."/>
        </authorList>
    </citation>
    <scope>NUCLEOTIDE SEQUENCE [LARGE SCALE GENOMIC DNA]</scope>
    <source>
        <strain evidence="2 3">DSM 45888</strain>
    </source>
</reference>
<feature type="region of interest" description="Disordered" evidence="1">
    <location>
        <begin position="1"/>
        <end position="35"/>
    </location>
</feature>
<keyword evidence="3" id="KW-1185">Reference proteome</keyword>
<dbReference type="AlphaFoldDB" id="A0A4Q7UH30"/>
<evidence type="ECO:0000313" key="2">
    <source>
        <dbReference type="EMBL" id="RZT79688.1"/>
    </source>
</evidence>
<name>A0A4Q7UH30_9ACTN</name>
<dbReference type="Proteomes" id="UP000293781">
    <property type="component" value="Unassembled WGS sequence"/>
</dbReference>
<protein>
    <submittedName>
        <fullName evidence="2">Uncharacterized protein</fullName>
    </submittedName>
</protein>
<dbReference type="RefSeq" id="WP_130402288.1">
    <property type="nucleotide sequence ID" value="NZ_SHKK01000001.1"/>
</dbReference>
<comment type="caution">
    <text evidence="2">The sequence shown here is derived from an EMBL/GenBank/DDBJ whole genome shotgun (WGS) entry which is preliminary data.</text>
</comment>
<gene>
    <name evidence="2" type="ORF">EV382_2919</name>
</gene>
<proteinExistence type="predicted"/>
<evidence type="ECO:0000313" key="3">
    <source>
        <dbReference type="Proteomes" id="UP000293781"/>
    </source>
</evidence>
<sequence length="107" mass="11728">MALSATTPIRPDTQHNRPRLRTARRAPGASNLGGFSAIDPRFDQGLVDLLGILTSNYLIRHTDVGVRRGTLVKPDRSMPFADVLGTRGLTGTHRRLTESDAAQHCLR</sequence>
<evidence type="ECO:0000256" key="1">
    <source>
        <dbReference type="SAM" id="MobiDB-lite"/>
    </source>
</evidence>
<organism evidence="2 3">
    <name type="scientific">Micromonospora violae</name>
    <dbReference type="NCBI Taxonomy" id="1278207"/>
    <lineage>
        <taxon>Bacteria</taxon>
        <taxon>Bacillati</taxon>
        <taxon>Actinomycetota</taxon>
        <taxon>Actinomycetes</taxon>
        <taxon>Micromonosporales</taxon>
        <taxon>Micromonosporaceae</taxon>
        <taxon>Micromonospora</taxon>
    </lineage>
</organism>
<accession>A0A4Q7UH30</accession>
<dbReference type="OrthoDB" id="3685225at2"/>
<dbReference type="EMBL" id="SHKK01000001">
    <property type="protein sequence ID" value="RZT79688.1"/>
    <property type="molecule type" value="Genomic_DNA"/>
</dbReference>